<accession>A0A0F9I3T2</accession>
<gene>
    <name evidence="1" type="ORF">LCGC14_1924070</name>
</gene>
<feature type="non-terminal residue" evidence="1">
    <location>
        <position position="1"/>
    </location>
</feature>
<dbReference type="AlphaFoldDB" id="A0A0F9I3T2"/>
<comment type="caution">
    <text evidence="1">The sequence shown here is derived from an EMBL/GenBank/DDBJ whole genome shotgun (WGS) entry which is preliminary data.</text>
</comment>
<organism evidence="1">
    <name type="scientific">marine sediment metagenome</name>
    <dbReference type="NCBI Taxonomy" id="412755"/>
    <lineage>
        <taxon>unclassified sequences</taxon>
        <taxon>metagenomes</taxon>
        <taxon>ecological metagenomes</taxon>
    </lineage>
</organism>
<sequence>LFDSVYLERWNEVGIASEGLLAVAAGRDEQHVSHCLVH</sequence>
<dbReference type="EMBL" id="LAZR01020549">
    <property type="protein sequence ID" value="KKL88495.1"/>
    <property type="molecule type" value="Genomic_DNA"/>
</dbReference>
<name>A0A0F9I3T2_9ZZZZ</name>
<proteinExistence type="predicted"/>
<reference evidence="1" key="1">
    <citation type="journal article" date="2015" name="Nature">
        <title>Complex archaea that bridge the gap between prokaryotes and eukaryotes.</title>
        <authorList>
            <person name="Spang A."/>
            <person name="Saw J.H."/>
            <person name="Jorgensen S.L."/>
            <person name="Zaremba-Niedzwiedzka K."/>
            <person name="Martijn J."/>
            <person name="Lind A.E."/>
            <person name="van Eijk R."/>
            <person name="Schleper C."/>
            <person name="Guy L."/>
            <person name="Ettema T.J."/>
        </authorList>
    </citation>
    <scope>NUCLEOTIDE SEQUENCE</scope>
</reference>
<protein>
    <submittedName>
        <fullName evidence="1">Uncharacterized protein</fullName>
    </submittedName>
</protein>
<evidence type="ECO:0000313" key="1">
    <source>
        <dbReference type="EMBL" id="KKL88495.1"/>
    </source>
</evidence>